<dbReference type="SUPFAM" id="SSF55785">
    <property type="entry name" value="PYP-like sensor domain (PAS domain)"/>
    <property type="match status" value="3"/>
</dbReference>
<evidence type="ECO:0000259" key="7">
    <source>
        <dbReference type="PROSITE" id="PS50112"/>
    </source>
</evidence>
<dbReference type="Pfam" id="PF00512">
    <property type="entry name" value="HisKA"/>
    <property type="match status" value="1"/>
</dbReference>
<dbReference type="SMART" id="SM00448">
    <property type="entry name" value="REC"/>
    <property type="match status" value="1"/>
</dbReference>
<dbReference type="EC" id="2.7.13.3" evidence="2"/>
<evidence type="ECO:0000313" key="10">
    <source>
        <dbReference type="Proteomes" id="UP000198870"/>
    </source>
</evidence>
<dbReference type="Pfam" id="PF00072">
    <property type="entry name" value="Response_reg"/>
    <property type="match status" value="1"/>
</dbReference>
<feature type="domain" description="Response regulatory" evidence="6">
    <location>
        <begin position="861"/>
        <end position="977"/>
    </location>
</feature>
<keyword evidence="10" id="KW-1185">Reference proteome</keyword>
<dbReference type="SMART" id="SM00388">
    <property type="entry name" value="HisKA"/>
    <property type="match status" value="1"/>
</dbReference>
<dbReference type="AlphaFoldDB" id="A0A1G5CWS8"/>
<evidence type="ECO:0000259" key="8">
    <source>
        <dbReference type="PROSITE" id="PS50113"/>
    </source>
</evidence>
<dbReference type="PROSITE" id="PS50109">
    <property type="entry name" value="HIS_KIN"/>
    <property type="match status" value="1"/>
</dbReference>
<feature type="domain" description="PAC" evidence="8">
    <location>
        <begin position="308"/>
        <end position="359"/>
    </location>
</feature>
<dbReference type="CDD" id="cd00130">
    <property type="entry name" value="PAS"/>
    <property type="match status" value="3"/>
</dbReference>
<dbReference type="Gene3D" id="3.40.50.2300">
    <property type="match status" value="1"/>
</dbReference>
<dbReference type="SUPFAM" id="SSF55874">
    <property type="entry name" value="ATPase domain of HSP90 chaperone/DNA topoisomerase II/histidine kinase"/>
    <property type="match status" value="1"/>
</dbReference>
<accession>A0A1G5CWS8</accession>
<dbReference type="InterPro" id="IPR005467">
    <property type="entry name" value="His_kinase_dom"/>
</dbReference>
<dbReference type="NCBIfam" id="TIGR00229">
    <property type="entry name" value="sensory_box"/>
    <property type="match status" value="3"/>
</dbReference>
<sequence length="980" mass="108135">MQNKHKSAGIRDVFTCSSTHVMQEIDAIEQVIAAQGGDRSAVVALRGACGRLGHVHCVMQAVRRSLNGASGGTNSEALIRNVCRSLVDAGGYATVWIVLFGPDGRNRIWAQAGMGERAAALGRKLEAGWLPRCGGDLLSPEAGCCLSEAGGICADCSFDSACREQGGIVTRLARGGQLLGMMSVTLPGHVAVVDEEVSLVQEVEGEISRALEEINRDLQRAATEAGLGESRRVMDTLLKNLPGMAYRCKYDAHWTMVLVSKGARELTGYHPDEMVGNRTVAYNDLVHPDDRSVVSQTVASSVSGSGSFEMEYRLRARDGTEKWVWERGSVIRIGGVVVALEGFVTDITQQKRALESLRWSNHRYRILVEDMPAMVCRFLPDGRLTDVNESYCRMFGMARDELLGHNFFAFLPRKERGAVKDHFLSLTPENPMDTYEHEVVTPDGRRGWQEWTDRAIFSDEGELREFQSIGRDITERRRAEEAVRASEKRYRAYIDNSPVGIFIFNEDGYYVEANQAACRMVGYSRDELRALNVHAIAGADSPGKEAPNFERLKREGHIRSETPLRHKNGGTIHGIIEAVALGDGMYMAYLIDQTEQRKLHSQLQQVQKIESVGRLAAGVAHDFNNMLSPILGYAELLLDELPTGEECYGYSLEIKNAAERSRNLVRQLLAFSRKQVLRLDPLDLREIVSGMQPLLRRTLREDISLTISLAETLCPVRADVGQVEQILMNLTVNAQDAMPDGGKLSIGVRMAVQEASAPRFHLELSPGKYVLMEVRDTGLGMDAATAEHAFEPFFSTKGKGGTGLGLSTVYGIVTQHGGTVLMDTRQGKGTVFSLYFPREEEAVAVVPEPKEEKAVASGDETVLVAEDNEVVRNMTVSVLTRLGYRVYDAESGEEALAVLEGHKGEVDLLLTDVVMPGMNGRELYTRVSERYSGIRVLYMSGYSDDVIAHHGVLEEGIHFIQKPFTIEGLTSKVREVLDMP</sequence>
<dbReference type="Pfam" id="PF02518">
    <property type="entry name" value="HATPase_c"/>
    <property type="match status" value="1"/>
</dbReference>
<dbReference type="CDD" id="cd00082">
    <property type="entry name" value="HisKA"/>
    <property type="match status" value="1"/>
</dbReference>
<evidence type="ECO:0000256" key="2">
    <source>
        <dbReference type="ARBA" id="ARBA00012438"/>
    </source>
</evidence>
<dbReference type="InterPro" id="IPR036097">
    <property type="entry name" value="HisK_dim/P_sf"/>
</dbReference>
<dbReference type="Gene3D" id="1.10.287.130">
    <property type="match status" value="1"/>
</dbReference>
<gene>
    <name evidence="9" type="ORF">SAMN05216233_103259</name>
</gene>
<comment type="catalytic activity">
    <reaction evidence="1">
        <text>ATP + protein L-histidine = ADP + protein N-phospho-L-histidine.</text>
        <dbReference type="EC" id="2.7.13.3"/>
    </reaction>
</comment>
<evidence type="ECO:0000256" key="4">
    <source>
        <dbReference type="PROSITE-ProRule" id="PRU00169"/>
    </source>
</evidence>
<dbReference type="PANTHER" id="PTHR43065">
    <property type="entry name" value="SENSOR HISTIDINE KINASE"/>
    <property type="match status" value="1"/>
</dbReference>
<dbReference type="InterPro" id="IPR001610">
    <property type="entry name" value="PAC"/>
</dbReference>
<protein>
    <recommendedName>
        <fullName evidence="2">histidine kinase</fullName>
        <ecNumber evidence="2">2.7.13.3</ecNumber>
    </recommendedName>
</protein>
<dbReference type="SMART" id="SM00091">
    <property type="entry name" value="PAS"/>
    <property type="match status" value="3"/>
</dbReference>
<dbReference type="SMART" id="SM00387">
    <property type="entry name" value="HATPase_c"/>
    <property type="match status" value="1"/>
</dbReference>
<dbReference type="RefSeq" id="WP_092209511.1">
    <property type="nucleotide sequence ID" value="NZ_FMUX01000003.1"/>
</dbReference>
<dbReference type="InterPro" id="IPR011006">
    <property type="entry name" value="CheY-like_superfamily"/>
</dbReference>
<feature type="domain" description="PAS" evidence="7">
    <location>
        <begin position="486"/>
        <end position="528"/>
    </location>
</feature>
<dbReference type="SMART" id="SM00086">
    <property type="entry name" value="PAC"/>
    <property type="match status" value="2"/>
</dbReference>
<feature type="domain" description="Histidine kinase" evidence="5">
    <location>
        <begin position="618"/>
        <end position="840"/>
    </location>
</feature>
<dbReference type="OrthoDB" id="9806821at2"/>
<reference evidence="9 10" key="1">
    <citation type="submission" date="2016-10" db="EMBL/GenBank/DDBJ databases">
        <authorList>
            <person name="de Groot N.N."/>
        </authorList>
    </citation>
    <scope>NUCLEOTIDE SEQUENCE [LARGE SCALE GENOMIC DNA]</scope>
    <source>
        <strain evidence="9 10">AA1</strain>
    </source>
</reference>
<dbReference type="GO" id="GO:0000155">
    <property type="term" value="F:phosphorelay sensor kinase activity"/>
    <property type="evidence" value="ECO:0007669"/>
    <property type="project" value="InterPro"/>
</dbReference>
<dbReference type="PROSITE" id="PS50110">
    <property type="entry name" value="RESPONSE_REGULATORY"/>
    <property type="match status" value="1"/>
</dbReference>
<dbReference type="Proteomes" id="UP000198870">
    <property type="component" value="Unassembled WGS sequence"/>
</dbReference>
<dbReference type="InterPro" id="IPR001789">
    <property type="entry name" value="Sig_transdc_resp-reg_receiver"/>
</dbReference>
<dbReference type="InterPro" id="IPR004358">
    <property type="entry name" value="Sig_transdc_His_kin-like_C"/>
</dbReference>
<dbReference type="InterPro" id="IPR003594">
    <property type="entry name" value="HATPase_dom"/>
</dbReference>
<dbReference type="Gene3D" id="3.30.565.10">
    <property type="entry name" value="Histidine kinase-like ATPase, C-terminal domain"/>
    <property type="match status" value="1"/>
</dbReference>
<dbReference type="InterPro" id="IPR013656">
    <property type="entry name" value="PAS_4"/>
</dbReference>
<evidence type="ECO:0000256" key="1">
    <source>
        <dbReference type="ARBA" id="ARBA00000085"/>
    </source>
</evidence>
<dbReference type="InterPro" id="IPR000014">
    <property type="entry name" value="PAS"/>
</dbReference>
<evidence type="ECO:0000256" key="3">
    <source>
        <dbReference type="ARBA" id="ARBA00022553"/>
    </source>
</evidence>
<feature type="domain" description="PAS" evidence="7">
    <location>
        <begin position="360"/>
        <end position="431"/>
    </location>
</feature>
<feature type="domain" description="PAC" evidence="8">
    <location>
        <begin position="433"/>
        <end position="485"/>
    </location>
</feature>
<dbReference type="PROSITE" id="PS50113">
    <property type="entry name" value="PAC"/>
    <property type="match status" value="2"/>
</dbReference>
<evidence type="ECO:0000259" key="5">
    <source>
        <dbReference type="PROSITE" id="PS50109"/>
    </source>
</evidence>
<dbReference type="Pfam" id="PF08447">
    <property type="entry name" value="PAS_3"/>
    <property type="match status" value="1"/>
</dbReference>
<dbReference type="STRING" id="419481.SAMN05216233_103259"/>
<dbReference type="PRINTS" id="PR00344">
    <property type="entry name" value="BCTRLSENSOR"/>
</dbReference>
<evidence type="ECO:0000259" key="6">
    <source>
        <dbReference type="PROSITE" id="PS50110"/>
    </source>
</evidence>
<dbReference type="InterPro" id="IPR035965">
    <property type="entry name" value="PAS-like_dom_sf"/>
</dbReference>
<dbReference type="EMBL" id="FMUX01000003">
    <property type="protein sequence ID" value="SCY06866.1"/>
    <property type="molecule type" value="Genomic_DNA"/>
</dbReference>
<keyword evidence="3 4" id="KW-0597">Phosphoprotein</keyword>
<dbReference type="InterPro" id="IPR003661">
    <property type="entry name" value="HisK_dim/P_dom"/>
</dbReference>
<dbReference type="PROSITE" id="PS50112">
    <property type="entry name" value="PAS"/>
    <property type="match status" value="3"/>
</dbReference>
<dbReference type="Pfam" id="PF13188">
    <property type="entry name" value="PAS_8"/>
    <property type="match status" value="1"/>
</dbReference>
<dbReference type="InterPro" id="IPR036890">
    <property type="entry name" value="HATPase_C_sf"/>
</dbReference>
<name>A0A1G5CWS8_9BACT</name>
<dbReference type="PANTHER" id="PTHR43065:SF42">
    <property type="entry name" value="TWO-COMPONENT SENSOR PPRA"/>
    <property type="match status" value="1"/>
</dbReference>
<dbReference type="SUPFAM" id="SSF47384">
    <property type="entry name" value="Homodimeric domain of signal transducing histidine kinase"/>
    <property type="match status" value="1"/>
</dbReference>
<dbReference type="InterPro" id="IPR013655">
    <property type="entry name" value="PAS_fold_3"/>
</dbReference>
<dbReference type="Pfam" id="PF08448">
    <property type="entry name" value="PAS_4"/>
    <property type="match status" value="1"/>
</dbReference>
<feature type="domain" description="PAS" evidence="7">
    <location>
        <begin position="230"/>
        <end position="305"/>
    </location>
</feature>
<feature type="modified residue" description="4-aspartylphosphate" evidence="4">
    <location>
        <position position="912"/>
    </location>
</feature>
<dbReference type="Gene3D" id="3.30.450.20">
    <property type="entry name" value="PAS domain"/>
    <property type="match status" value="3"/>
</dbReference>
<dbReference type="InterPro" id="IPR000700">
    <property type="entry name" value="PAS-assoc_C"/>
</dbReference>
<evidence type="ECO:0000313" key="9">
    <source>
        <dbReference type="EMBL" id="SCY06866.1"/>
    </source>
</evidence>
<organism evidence="9 10">
    <name type="scientific">Desulfoluna spongiiphila</name>
    <dbReference type="NCBI Taxonomy" id="419481"/>
    <lineage>
        <taxon>Bacteria</taxon>
        <taxon>Pseudomonadati</taxon>
        <taxon>Thermodesulfobacteriota</taxon>
        <taxon>Desulfobacteria</taxon>
        <taxon>Desulfobacterales</taxon>
        <taxon>Desulfolunaceae</taxon>
        <taxon>Desulfoluna</taxon>
    </lineage>
</organism>
<proteinExistence type="predicted"/>
<dbReference type="SUPFAM" id="SSF52172">
    <property type="entry name" value="CheY-like"/>
    <property type="match status" value="1"/>
</dbReference>